<proteinExistence type="predicted"/>
<gene>
    <name evidence="4" type="primary">Aste57867_2663</name>
    <name evidence="3" type="ORF">As57867_002656</name>
    <name evidence="4" type="ORF">ASTE57867_2663</name>
</gene>
<keyword evidence="2" id="KW-1133">Transmembrane helix</keyword>
<evidence type="ECO:0000313" key="4">
    <source>
        <dbReference type="EMBL" id="VFT79857.1"/>
    </source>
</evidence>
<keyword evidence="2" id="KW-0812">Transmembrane</keyword>
<feature type="transmembrane region" description="Helical" evidence="2">
    <location>
        <begin position="65"/>
        <end position="87"/>
    </location>
</feature>
<dbReference type="AlphaFoldDB" id="A0A485KCB5"/>
<dbReference type="Proteomes" id="UP000332933">
    <property type="component" value="Unassembled WGS sequence"/>
</dbReference>
<reference evidence="3" key="2">
    <citation type="submission" date="2019-06" db="EMBL/GenBank/DDBJ databases">
        <title>Genomics analysis of Aphanomyces spp. identifies a new class of oomycete effector associated with host adaptation.</title>
        <authorList>
            <person name="Gaulin E."/>
        </authorList>
    </citation>
    <scope>NUCLEOTIDE SEQUENCE</scope>
    <source>
        <strain evidence="3">CBS 578.67</strain>
    </source>
</reference>
<evidence type="ECO:0000313" key="3">
    <source>
        <dbReference type="EMBL" id="KAF0716790.1"/>
    </source>
</evidence>
<keyword evidence="5" id="KW-1185">Reference proteome</keyword>
<sequence length="192" mass="20841">MLRDECKLLLVLPLHAVCFAPAILLPPPSTASTILLLYVLFVAAAAVFSTSSVCQERWRIRQMHVCWLAWLYTGLQAALIAVDLLSLCRFLSPFLSNAPFHDNCNASAALRGNAAGYSCAGMQQAAAVALVLLTAAIGLGIYLLVLGKRVAKKQYIEYARVKKEIERHQSMSEMRNTSAADSPSSDSLLTQA</sequence>
<keyword evidence="2" id="KW-0472">Membrane</keyword>
<dbReference type="OrthoDB" id="79204at2759"/>
<protein>
    <submittedName>
        <fullName evidence="4">Aste57867_2663 protein</fullName>
    </submittedName>
</protein>
<feature type="compositionally biased region" description="Low complexity" evidence="1">
    <location>
        <begin position="177"/>
        <end position="192"/>
    </location>
</feature>
<name>A0A485KCB5_9STRA</name>
<evidence type="ECO:0000256" key="2">
    <source>
        <dbReference type="SAM" id="Phobius"/>
    </source>
</evidence>
<dbReference type="EMBL" id="VJMH01000351">
    <property type="protein sequence ID" value="KAF0716790.1"/>
    <property type="molecule type" value="Genomic_DNA"/>
</dbReference>
<dbReference type="EMBL" id="CAADRA010000351">
    <property type="protein sequence ID" value="VFT79857.1"/>
    <property type="molecule type" value="Genomic_DNA"/>
</dbReference>
<feature type="region of interest" description="Disordered" evidence="1">
    <location>
        <begin position="169"/>
        <end position="192"/>
    </location>
</feature>
<evidence type="ECO:0000313" key="5">
    <source>
        <dbReference type="Proteomes" id="UP000332933"/>
    </source>
</evidence>
<organism evidence="4 5">
    <name type="scientific">Aphanomyces stellatus</name>
    <dbReference type="NCBI Taxonomy" id="120398"/>
    <lineage>
        <taxon>Eukaryota</taxon>
        <taxon>Sar</taxon>
        <taxon>Stramenopiles</taxon>
        <taxon>Oomycota</taxon>
        <taxon>Saprolegniomycetes</taxon>
        <taxon>Saprolegniales</taxon>
        <taxon>Verrucalvaceae</taxon>
        <taxon>Aphanomyces</taxon>
    </lineage>
</organism>
<accession>A0A485KCB5</accession>
<evidence type="ECO:0000256" key="1">
    <source>
        <dbReference type="SAM" id="MobiDB-lite"/>
    </source>
</evidence>
<feature type="transmembrane region" description="Helical" evidence="2">
    <location>
        <begin position="125"/>
        <end position="145"/>
    </location>
</feature>
<reference evidence="4 5" key="1">
    <citation type="submission" date="2019-03" db="EMBL/GenBank/DDBJ databases">
        <authorList>
            <person name="Gaulin E."/>
            <person name="Dumas B."/>
        </authorList>
    </citation>
    <scope>NUCLEOTIDE SEQUENCE [LARGE SCALE GENOMIC DNA]</scope>
    <source>
        <strain evidence="4">CBS 568.67</strain>
    </source>
</reference>
<feature type="transmembrane region" description="Helical" evidence="2">
    <location>
        <begin position="34"/>
        <end position="53"/>
    </location>
</feature>